<name>A0A497XPJ1_9AQUI</name>
<dbReference type="Proteomes" id="UP000267841">
    <property type="component" value="Unassembled WGS sequence"/>
</dbReference>
<feature type="domain" description="CBS" evidence="8">
    <location>
        <begin position="203"/>
        <end position="261"/>
    </location>
</feature>
<evidence type="ECO:0000259" key="8">
    <source>
        <dbReference type="PROSITE" id="PS51371"/>
    </source>
</evidence>
<feature type="site" description="Catalytically relevant" evidence="6">
    <location>
        <position position="53"/>
    </location>
</feature>
<dbReference type="InterPro" id="IPR046348">
    <property type="entry name" value="SIS_dom_sf"/>
</dbReference>
<dbReference type="CDD" id="cd04604">
    <property type="entry name" value="CBS_pair_SIS_assoc"/>
    <property type="match status" value="1"/>
</dbReference>
<dbReference type="SUPFAM" id="SSF53697">
    <property type="entry name" value="SIS domain"/>
    <property type="match status" value="1"/>
</dbReference>
<evidence type="ECO:0000313" key="10">
    <source>
        <dbReference type="EMBL" id="RLJ70060.1"/>
    </source>
</evidence>
<evidence type="ECO:0000256" key="2">
    <source>
        <dbReference type="ARBA" id="ARBA00022737"/>
    </source>
</evidence>
<evidence type="ECO:0000256" key="1">
    <source>
        <dbReference type="ARBA" id="ARBA00008165"/>
    </source>
</evidence>
<dbReference type="CDD" id="cd05014">
    <property type="entry name" value="SIS_Kpsf"/>
    <property type="match status" value="1"/>
</dbReference>
<evidence type="ECO:0000256" key="7">
    <source>
        <dbReference type="PROSITE-ProRule" id="PRU00703"/>
    </source>
</evidence>
<protein>
    <submittedName>
        <fullName evidence="10">Arabinose-5-phosphate isomerase</fullName>
    </submittedName>
</protein>
<dbReference type="NCBIfam" id="TIGR00393">
    <property type="entry name" value="kpsF"/>
    <property type="match status" value="1"/>
</dbReference>
<dbReference type="InterPro" id="IPR001347">
    <property type="entry name" value="SIS_dom"/>
</dbReference>
<dbReference type="PROSITE" id="PS51371">
    <property type="entry name" value="CBS"/>
    <property type="match status" value="2"/>
</dbReference>
<dbReference type="Gene3D" id="3.40.50.10490">
    <property type="entry name" value="Glucose-6-phosphate isomerase like protein, domain 1"/>
    <property type="match status" value="1"/>
</dbReference>
<dbReference type="EMBL" id="RCCJ01000001">
    <property type="protein sequence ID" value="RLJ70060.1"/>
    <property type="molecule type" value="Genomic_DNA"/>
</dbReference>
<dbReference type="PANTHER" id="PTHR42745">
    <property type="match status" value="1"/>
</dbReference>
<evidence type="ECO:0000256" key="3">
    <source>
        <dbReference type="ARBA" id="ARBA00023122"/>
    </source>
</evidence>
<keyword evidence="10" id="KW-0413">Isomerase</keyword>
<dbReference type="RefSeq" id="WP_121009142.1">
    <property type="nucleotide sequence ID" value="NZ_RCCJ01000001.1"/>
</dbReference>
<dbReference type="GO" id="GO:0046872">
    <property type="term" value="F:metal ion binding"/>
    <property type="evidence" value="ECO:0007669"/>
    <property type="project" value="UniProtKB-KW"/>
</dbReference>
<reference evidence="10 11" key="1">
    <citation type="submission" date="2018-10" db="EMBL/GenBank/DDBJ databases">
        <title>Genomic Encyclopedia of Archaeal and Bacterial Type Strains, Phase II (KMG-II): from individual species to whole genera.</title>
        <authorList>
            <person name="Goeker M."/>
        </authorList>
    </citation>
    <scope>NUCLEOTIDE SEQUENCE [LARGE SCALE GENOMIC DNA]</scope>
    <source>
        <strain evidence="10 11">DSM 16510</strain>
    </source>
</reference>
<evidence type="ECO:0000256" key="4">
    <source>
        <dbReference type="PIRNR" id="PIRNR004692"/>
    </source>
</evidence>
<accession>A0A497XPJ1</accession>
<feature type="domain" description="CBS" evidence="8">
    <location>
        <begin position="270"/>
        <end position="323"/>
    </location>
</feature>
<dbReference type="InterPro" id="IPR004800">
    <property type="entry name" value="KdsD/KpsF-type"/>
</dbReference>
<dbReference type="Pfam" id="PF00571">
    <property type="entry name" value="CBS"/>
    <property type="match status" value="2"/>
</dbReference>
<dbReference type="InterPro" id="IPR000644">
    <property type="entry name" value="CBS_dom"/>
</dbReference>
<feature type="binding site" evidence="5">
    <location>
        <position position="76"/>
    </location>
    <ligand>
        <name>Zn(2+)</name>
        <dbReference type="ChEBI" id="CHEBI:29105"/>
    </ligand>
</feature>
<keyword evidence="11" id="KW-1185">Reference proteome</keyword>
<dbReference type="OrthoDB" id="9762536at2"/>
<sequence>MNPEDVLSRAKRVIKEEIEGLERLKTGLDENFVRAVELILNCKGKVIVTGIGKSGHVARKIASTLASTGTPAHFLHPSEALHGDLGVIDKGDVVIAISNSGESAEVVQLLPYIKMLGNPLIAITNRRDSTLAKYSDVHLYLNVDKEACPLQLAPTTSSTATLVLGDALAMTLLELKGFTERDFALRHPGGTLGRKLRLVRDLYHTGEELPVVREDTPMKEVVLEITSKGFGATAVVDSSGRLTGIITDGDLRRFVKRGGDLNSSLARDVMTPNPKTTRAEEMALEALRRMEEHKITVLIVVNGEGKPEGIIHLHDILRAEINL</sequence>
<proteinExistence type="inferred from homology"/>
<dbReference type="InterPro" id="IPR035474">
    <property type="entry name" value="SIS_Kpsf"/>
</dbReference>
<dbReference type="GO" id="GO:0019146">
    <property type="term" value="F:arabinose-5-phosphate isomerase activity"/>
    <property type="evidence" value="ECO:0007669"/>
    <property type="project" value="UniProtKB-ARBA"/>
</dbReference>
<dbReference type="AlphaFoldDB" id="A0A497XPJ1"/>
<feature type="site" description="Catalytically relevant" evidence="6">
    <location>
        <position position="105"/>
    </location>
</feature>
<dbReference type="GO" id="GO:0097367">
    <property type="term" value="F:carbohydrate derivative binding"/>
    <property type="evidence" value="ECO:0007669"/>
    <property type="project" value="InterPro"/>
</dbReference>
<keyword evidence="3 7" id="KW-0129">CBS domain</keyword>
<dbReference type="Pfam" id="PF01380">
    <property type="entry name" value="SIS"/>
    <property type="match status" value="1"/>
</dbReference>
<organism evidence="10 11">
    <name type="scientific">Hydrogenivirga caldilitoris</name>
    <dbReference type="NCBI Taxonomy" id="246264"/>
    <lineage>
        <taxon>Bacteria</taxon>
        <taxon>Pseudomonadati</taxon>
        <taxon>Aquificota</taxon>
        <taxon>Aquificia</taxon>
        <taxon>Aquificales</taxon>
        <taxon>Aquificaceae</taxon>
        <taxon>Hydrogenivirga</taxon>
    </lineage>
</organism>
<dbReference type="PROSITE" id="PS51464">
    <property type="entry name" value="SIS"/>
    <property type="match status" value="1"/>
</dbReference>
<dbReference type="GO" id="GO:0005975">
    <property type="term" value="P:carbohydrate metabolic process"/>
    <property type="evidence" value="ECO:0007669"/>
    <property type="project" value="InterPro"/>
</dbReference>
<comment type="similarity">
    <text evidence="1 4">Belongs to the SIS family. GutQ/KpsF subfamily.</text>
</comment>
<feature type="site" description="Catalytically relevant" evidence="6">
    <location>
        <position position="187"/>
    </location>
</feature>
<dbReference type="Gene3D" id="3.10.580.10">
    <property type="entry name" value="CBS-domain"/>
    <property type="match status" value="1"/>
</dbReference>
<evidence type="ECO:0000256" key="6">
    <source>
        <dbReference type="PIRSR" id="PIRSR004692-3"/>
    </source>
</evidence>
<keyword evidence="2" id="KW-0677">Repeat</keyword>
<keyword evidence="5" id="KW-0862">Zinc</keyword>
<evidence type="ECO:0000256" key="5">
    <source>
        <dbReference type="PIRSR" id="PIRSR004692-2"/>
    </source>
</evidence>
<dbReference type="SMART" id="SM00116">
    <property type="entry name" value="CBS"/>
    <property type="match status" value="2"/>
</dbReference>
<feature type="domain" description="SIS" evidence="9">
    <location>
        <begin position="35"/>
        <end position="178"/>
    </location>
</feature>
<evidence type="ECO:0000313" key="11">
    <source>
        <dbReference type="Proteomes" id="UP000267841"/>
    </source>
</evidence>
<gene>
    <name evidence="10" type="ORF">BCF55_0322</name>
</gene>
<dbReference type="FunFam" id="3.40.50.10490:FF:000011">
    <property type="entry name" value="Arabinose 5-phosphate isomerase"/>
    <property type="match status" value="1"/>
</dbReference>
<dbReference type="PIRSF" id="PIRSF004692">
    <property type="entry name" value="KdsD_KpsF"/>
    <property type="match status" value="1"/>
</dbReference>
<dbReference type="InterPro" id="IPR046342">
    <property type="entry name" value="CBS_dom_sf"/>
</dbReference>
<evidence type="ECO:0000259" key="9">
    <source>
        <dbReference type="PROSITE" id="PS51464"/>
    </source>
</evidence>
<dbReference type="InterPro" id="IPR050986">
    <property type="entry name" value="GutQ/KpsF_isomerases"/>
</dbReference>
<dbReference type="GO" id="GO:1901135">
    <property type="term" value="P:carbohydrate derivative metabolic process"/>
    <property type="evidence" value="ECO:0007669"/>
    <property type="project" value="InterPro"/>
</dbReference>
<keyword evidence="5" id="KW-0479">Metal-binding</keyword>
<feature type="site" description="Catalytically relevant" evidence="6">
    <location>
        <position position="146"/>
    </location>
</feature>
<dbReference type="PANTHER" id="PTHR42745:SF1">
    <property type="entry name" value="ARABINOSE 5-PHOSPHATE ISOMERASE KDSD"/>
    <property type="match status" value="1"/>
</dbReference>
<comment type="caution">
    <text evidence="10">The sequence shown here is derived from an EMBL/GenBank/DDBJ whole genome shotgun (WGS) entry which is preliminary data.</text>
</comment>